<dbReference type="AlphaFoldDB" id="A0A0A9GYY8"/>
<sequence length="44" mass="5162">MLRHDCIRCLILLGTLSCYYYAITKTPSLPIHTLQNHYHQTLLC</sequence>
<proteinExistence type="predicted"/>
<feature type="transmembrane region" description="Helical" evidence="1">
    <location>
        <begin position="7"/>
        <end position="23"/>
    </location>
</feature>
<keyword evidence="1" id="KW-0812">Transmembrane</keyword>
<reference evidence="2" key="2">
    <citation type="journal article" date="2015" name="Data Brief">
        <title>Shoot transcriptome of the giant reed, Arundo donax.</title>
        <authorList>
            <person name="Barrero R.A."/>
            <person name="Guerrero F.D."/>
            <person name="Moolhuijzen P."/>
            <person name="Goolsby J.A."/>
            <person name="Tidwell J."/>
            <person name="Bellgard S.E."/>
            <person name="Bellgard M.I."/>
        </authorList>
    </citation>
    <scope>NUCLEOTIDE SEQUENCE</scope>
    <source>
        <tissue evidence="2">Shoot tissue taken approximately 20 cm above the soil surface</tissue>
    </source>
</reference>
<keyword evidence="1" id="KW-1133">Transmembrane helix</keyword>
<evidence type="ECO:0000256" key="1">
    <source>
        <dbReference type="SAM" id="Phobius"/>
    </source>
</evidence>
<evidence type="ECO:0000313" key="2">
    <source>
        <dbReference type="EMBL" id="JAE29732.1"/>
    </source>
</evidence>
<organism evidence="2">
    <name type="scientific">Arundo donax</name>
    <name type="common">Giant reed</name>
    <name type="synonym">Donax arundinaceus</name>
    <dbReference type="NCBI Taxonomy" id="35708"/>
    <lineage>
        <taxon>Eukaryota</taxon>
        <taxon>Viridiplantae</taxon>
        <taxon>Streptophyta</taxon>
        <taxon>Embryophyta</taxon>
        <taxon>Tracheophyta</taxon>
        <taxon>Spermatophyta</taxon>
        <taxon>Magnoliopsida</taxon>
        <taxon>Liliopsida</taxon>
        <taxon>Poales</taxon>
        <taxon>Poaceae</taxon>
        <taxon>PACMAD clade</taxon>
        <taxon>Arundinoideae</taxon>
        <taxon>Arundineae</taxon>
        <taxon>Arundo</taxon>
    </lineage>
</organism>
<reference evidence="2" key="1">
    <citation type="submission" date="2014-09" db="EMBL/GenBank/DDBJ databases">
        <authorList>
            <person name="Magalhaes I.L.F."/>
            <person name="Oliveira U."/>
            <person name="Santos F.R."/>
            <person name="Vidigal T.H.D.A."/>
            <person name="Brescovit A.D."/>
            <person name="Santos A.J."/>
        </authorList>
    </citation>
    <scope>NUCLEOTIDE SEQUENCE</scope>
    <source>
        <tissue evidence="2">Shoot tissue taken approximately 20 cm above the soil surface</tissue>
    </source>
</reference>
<dbReference type="EMBL" id="GBRH01168164">
    <property type="protein sequence ID" value="JAE29732.1"/>
    <property type="molecule type" value="Transcribed_RNA"/>
</dbReference>
<accession>A0A0A9GYY8</accession>
<keyword evidence="1" id="KW-0472">Membrane</keyword>
<protein>
    <submittedName>
        <fullName evidence="2">Uncharacterized protein</fullName>
    </submittedName>
</protein>
<name>A0A0A9GYY8_ARUDO</name>